<dbReference type="PROSITE" id="PS50977">
    <property type="entry name" value="HTH_TETR_2"/>
    <property type="match status" value="1"/>
</dbReference>
<proteinExistence type="predicted"/>
<dbReference type="Gene3D" id="1.10.357.10">
    <property type="entry name" value="Tetracycline Repressor, domain 2"/>
    <property type="match status" value="1"/>
</dbReference>
<dbReference type="InterPro" id="IPR001647">
    <property type="entry name" value="HTH_TetR"/>
</dbReference>
<dbReference type="Gene3D" id="1.10.10.60">
    <property type="entry name" value="Homeodomain-like"/>
    <property type="match status" value="1"/>
</dbReference>
<dbReference type="PANTHER" id="PTHR47506:SF1">
    <property type="entry name" value="HTH-TYPE TRANSCRIPTIONAL REGULATOR YJDC"/>
    <property type="match status" value="1"/>
</dbReference>
<evidence type="ECO:0000256" key="3">
    <source>
        <dbReference type="ARBA" id="ARBA00023163"/>
    </source>
</evidence>
<dbReference type="SUPFAM" id="SSF46689">
    <property type="entry name" value="Homeodomain-like"/>
    <property type="match status" value="1"/>
</dbReference>
<feature type="domain" description="HTH tetR-type" evidence="5">
    <location>
        <begin position="1"/>
        <end position="50"/>
    </location>
</feature>
<dbReference type="PROSITE" id="PS51257">
    <property type="entry name" value="PROKAR_LIPOPROTEIN"/>
    <property type="match status" value="1"/>
</dbReference>
<reference evidence="6 7" key="1">
    <citation type="submission" date="2023-07" db="EMBL/GenBank/DDBJ databases">
        <title>Genomic Encyclopedia of Type Strains, Phase IV (KMG-IV): sequencing the most valuable type-strain genomes for metagenomic binning, comparative biology and taxonomic classification.</title>
        <authorList>
            <person name="Goeker M."/>
        </authorList>
    </citation>
    <scope>NUCLEOTIDE SEQUENCE [LARGE SCALE GENOMIC DNA]</scope>
    <source>
        <strain evidence="6 7">DSM 1277</strain>
    </source>
</reference>
<keyword evidence="3" id="KW-0804">Transcription</keyword>
<evidence type="ECO:0000256" key="4">
    <source>
        <dbReference type="PROSITE-ProRule" id="PRU00335"/>
    </source>
</evidence>
<evidence type="ECO:0000256" key="1">
    <source>
        <dbReference type="ARBA" id="ARBA00023015"/>
    </source>
</evidence>
<keyword evidence="7" id="KW-1185">Reference proteome</keyword>
<dbReference type="PANTHER" id="PTHR47506">
    <property type="entry name" value="TRANSCRIPTIONAL REGULATORY PROTEIN"/>
    <property type="match status" value="1"/>
</dbReference>
<dbReference type="InterPro" id="IPR036271">
    <property type="entry name" value="Tet_transcr_reg_TetR-rel_C_sf"/>
</dbReference>
<comment type="caution">
    <text evidence="6">The sequence shown here is derived from an EMBL/GenBank/DDBJ whole genome shotgun (WGS) entry which is preliminary data.</text>
</comment>
<evidence type="ECO:0000313" key="7">
    <source>
        <dbReference type="Proteomes" id="UP001238467"/>
    </source>
</evidence>
<name>A0ABU0DNF5_9HYPH</name>
<gene>
    <name evidence="6" type="ORF">J2S76_004429</name>
</gene>
<evidence type="ECO:0000256" key="2">
    <source>
        <dbReference type="ARBA" id="ARBA00023125"/>
    </source>
</evidence>
<protein>
    <submittedName>
        <fullName evidence="6">AcrR family transcriptional regulator</fullName>
    </submittedName>
</protein>
<feature type="DNA-binding region" description="H-T-H motif" evidence="4">
    <location>
        <begin position="13"/>
        <end position="32"/>
    </location>
</feature>
<organism evidence="6 7">
    <name type="scientific">Ancylobacter vacuolatus</name>
    <dbReference type="NCBI Taxonomy" id="223389"/>
    <lineage>
        <taxon>Bacteria</taxon>
        <taxon>Pseudomonadati</taxon>
        <taxon>Pseudomonadota</taxon>
        <taxon>Alphaproteobacteria</taxon>
        <taxon>Hyphomicrobiales</taxon>
        <taxon>Xanthobacteraceae</taxon>
        <taxon>Ancylobacter</taxon>
    </lineage>
</organism>
<keyword evidence="2 4" id="KW-0238">DNA-binding</keyword>
<keyword evidence="1" id="KW-0805">Transcription regulation</keyword>
<dbReference type="Pfam" id="PF00440">
    <property type="entry name" value="TetR_N"/>
    <property type="match status" value="1"/>
</dbReference>
<evidence type="ECO:0000259" key="5">
    <source>
        <dbReference type="PROSITE" id="PS50977"/>
    </source>
</evidence>
<dbReference type="SUPFAM" id="SSF48498">
    <property type="entry name" value="Tetracyclin repressor-like, C-terminal domain"/>
    <property type="match status" value="1"/>
</dbReference>
<accession>A0ABU0DNF5</accession>
<dbReference type="InterPro" id="IPR009057">
    <property type="entry name" value="Homeodomain-like_sf"/>
</dbReference>
<dbReference type="EMBL" id="JAUSUH010000014">
    <property type="protein sequence ID" value="MDQ0349973.1"/>
    <property type="molecule type" value="Genomic_DNA"/>
</dbReference>
<dbReference type="Proteomes" id="UP001238467">
    <property type="component" value="Unassembled WGS sequence"/>
</dbReference>
<evidence type="ECO:0000313" key="6">
    <source>
        <dbReference type="EMBL" id="MDQ0349973.1"/>
    </source>
</evidence>
<sequence length="189" mass="19813">MKLFWLKGYEATSIADLTEAMSIGSPSLYAAFGCKEALYVEALRHYERSYEGRVWAGFRAAPTAEGAIAALLFDSAAALTGGVADIPPGCMVTLATVDCEAHRDLGDLVRAARTVTFARLKERLERGVAEGEMPAGADCEGIARFVQTVQTGMSLLARDGTSGSELQVVAALAVAGVKARLALAEPEAG</sequence>